<dbReference type="Proteomes" id="UP001057348">
    <property type="component" value="Chromosome"/>
</dbReference>
<protein>
    <submittedName>
        <fullName evidence="1">Gamma-glutamyl-gamma-aminobutyrate hydrolase family protein</fullName>
    </submittedName>
</protein>
<dbReference type="EMBL" id="CP092751">
    <property type="protein sequence ID" value="USP95695.1"/>
    <property type="molecule type" value="Genomic_DNA"/>
</dbReference>
<dbReference type="InterPro" id="IPR011697">
    <property type="entry name" value="Peptidase_C26"/>
</dbReference>
<evidence type="ECO:0000313" key="2">
    <source>
        <dbReference type="Proteomes" id="UP001057348"/>
    </source>
</evidence>
<sequence length="246" mass="27068">MKPVIGISGSIIIDQGGRFPGYKRAYVNDTYVQSVLDAGGVPFIVPIINDEETIDQMIQQIDGLVMSGGHDVNPLLYGEEPLAKQGSVFPERDEFDQLLIKKAIAAGKPVFAICRGLQILNVAFGGSIYQDLSYIKNASIKHDQYNNTKVPTHTIDIETGTHLHSIFGDTALVNSFHHQAIKDVAPGFLISARARDEVIEAIEMESSTFVLGVQWHPEMLTKGYPLMLMLFETLVEKANQQKAAVL</sequence>
<reference evidence="1" key="1">
    <citation type="submission" date="2022-02" db="EMBL/GenBank/DDBJ databases">
        <title>Draft Genome Sequence of Bacillus vallismortis Strain BL01, Isolated from Artemisia lerchiana Web. Roots.</title>
        <authorList>
            <person name="Chebotar V.K."/>
            <person name="Gancheva M.S."/>
            <person name="Chizhevskaya E.P."/>
            <person name="Komarova O.V."/>
            <person name="Baganova M.E."/>
            <person name="Zaplatkin A.N."/>
            <person name="Pishchik V.N."/>
        </authorList>
    </citation>
    <scope>NUCLEOTIDE SEQUENCE</scope>
    <source>
        <strain evidence="1">BL01</strain>
    </source>
</reference>
<dbReference type="PANTHER" id="PTHR43235:SF1">
    <property type="entry name" value="GLUTAMINE AMIDOTRANSFERASE PB2B2.05-RELATED"/>
    <property type="match status" value="1"/>
</dbReference>
<dbReference type="InterPro" id="IPR029062">
    <property type="entry name" value="Class_I_gatase-like"/>
</dbReference>
<dbReference type="InterPro" id="IPR044668">
    <property type="entry name" value="PuuD-like"/>
</dbReference>
<name>A0ABY4XZA5_BACVA</name>
<dbReference type="PROSITE" id="PS51273">
    <property type="entry name" value="GATASE_TYPE_1"/>
    <property type="match status" value="1"/>
</dbReference>
<dbReference type="Pfam" id="PF07722">
    <property type="entry name" value="Peptidase_C26"/>
    <property type="match status" value="1"/>
</dbReference>
<keyword evidence="2" id="KW-1185">Reference proteome</keyword>
<keyword evidence="1" id="KW-0378">Hydrolase</keyword>
<organism evidence="1 2">
    <name type="scientific">Bacillus vallismortis</name>
    <dbReference type="NCBI Taxonomy" id="72361"/>
    <lineage>
        <taxon>Bacteria</taxon>
        <taxon>Bacillati</taxon>
        <taxon>Bacillota</taxon>
        <taxon>Bacilli</taxon>
        <taxon>Bacillales</taxon>
        <taxon>Bacillaceae</taxon>
        <taxon>Bacillus</taxon>
    </lineage>
</organism>
<dbReference type="Gene3D" id="3.40.50.880">
    <property type="match status" value="1"/>
</dbReference>
<proteinExistence type="predicted"/>
<evidence type="ECO:0000313" key="1">
    <source>
        <dbReference type="EMBL" id="USP95695.1"/>
    </source>
</evidence>
<dbReference type="CDD" id="cd01745">
    <property type="entry name" value="GATase1_2"/>
    <property type="match status" value="1"/>
</dbReference>
<dbReference type="PANTHER" id="PTHR43235">
    <property type="entry name" value="GLUTAMINE AMIDOTRANSFERASE PB2B2.05-RELATED"/>
    <property type="match status" value="1"/>
</dbReference>
<accession>A0ABY4XZA5</accession>
<dbReference type="SUPFAM" id="SSF52317">
    <property type="entry name" value="Class I glutamine amidotransferase-like"/>
    <property type="match status" value="1"/>
</dbReference>
<dbReference type="RefSeq" id="WP_087991703.1">
    <property type="nucleotide sequence ID" value="NZ_CP092751.1"/>
</dbReference>
<gene>
    <name evidence="1" type="ORF">MKF32_00800</name>
</gene>
<dbReference type="GO" id="GO:0016787">
    <property type="term" value="F:hydrolase activity"/>
    <property type="evidence" value="ECO:0007669"/>
    <property type="project" value="UniProtKB-KW"/>
</dbReference>